<protein>
    <submittedName>
        <fullName evidence="2">Succinate dehydrogenase/Fumarate reductase transmembrane subunit</fullName>
    </submittedName>
</protein>
<feature type="transmembrane region" description="Helical" evidence="1">
    <location>
        <begin position="91"/>
        <end position="114"/>
    </location>
</feature>
<dbReference type="RefSeq" id="WP_087630283.1">
    <property type="nucleotide sequence ID" value="NZ_FCNZ02000007.1"/>
</dbReference>
<feature type="transmembrane region" description="Helical" evidence="1">
    <location>
        <begin position="58"/>
        <end position="79"/>
    </location>
</feature>
<name>A0A158HCN1_9BURK</name>
<keyword evidence="3" id="KW-1185">Reference proteome</keyword>
<dbReference type="STRING" id="326475.AWB66_02147"/>
<organism evidence="2 3">
    <name type="scientific">Caballeronia telluris</name>
    <dbReference type="NCBI Taxonomy" id="326475"/>
    <lineage>
        <taxon>Bacteria</taxon>
        <taxon>Pseudomonadati</taxon>
        <taxon>Pseudomonadota</taxon>
        <taxon>Betaproteobacteria</taxon>
        <taxon>Burkholderiales</taxon>
        <taxon>Burkholderiaceae</taxon>
        <taxon>Caballeronia</taxon>
    </lineage>
</organism>
<proteinExistence type="predicted"/>
<dbReference type="InterPro" id="IPR034804">
    <property type="entry name" value="SQR/QFR_C/D"/>
</dbReference>
<dbReference type="EMBL" id="FCNZ02000007">
    <property type="protein sequence ID" value="SAL41749.1"/>
    <property type="molecule type" value="Genomic_DNA"/>
</dbReference>
<evidence type="ECO:0000313" key="2">
    <source>
        <dbReference type="EMBL" id="SAL41749.1"/>
    </source>
</evidence>
<evidence type="ECO:0000256" key="1">
    <source>
        <dbReference type="SAM" id="Phobius"/>
    </source>
</evidence>
<dbReference type="Proteomes" id="UP000054717">
    <property type="component" value="Unassembled WGS sequence"/>
</dbReference>
<dbReference type="Gene3D" id="1.20.1300.10">
    <property type="entry name" value="Fumarate reductase/succinate dehydrogenase, transmembrane subunit"/>
    <property type="match status" value="1"/>
</dbReference>
<keyword evidence="1" id="KW-1133">Transmembrane helix</keyword>
<evidence type="ECO:0000313" key="3">
    <source>
        <dbReference type="Proteomes" id="UP000054717"/>
    </source>
</evidence>
<accession>A0A158HCN1</accession>
<dbReference type="GO" id="GO:0016020">
    <property type="term" value="C:membrane"/>
    <property type="evidence" value="ECO:0007669"/>
    <property type="project" value="InterPro"/>
</dbReference>
<keyword evidence="1 2" id="KW-0812">Transmembrane</keyword>
<feature type="transmembrane region" description="Helical" evidence="1">
    <location>
        <begin position="20"/>
        <end position="38"/>
    </location>
</feature>
<dbReference type="AlphaFoldDB" id="A0A158HCN1"/>
<sequence>MQTLSLRTQARLWYWQRMSAMVLAACVVLHIVVIVYAVHSGLSEHAILARTHKNWFFAGFYTLFVLACAVHVPIGLLRIAEEWLGWRGRPAHLACSVVTLGLLTLGMRAVTGVIL</sequence>
<keyword evidence="1" id="KW-0472">Membrane</keyword>
<gene>
    <name evidence="2" type="ORF">AWB66_02147</name>
</gene>
<comment type="caution">
    <text evidence="2">The sequence shown here is derived from an EMBL/GenBank/DDBJ whole genome shotgun (WGS) entry which is preliminary data.</text>
</comment>
<reference evidence="2" key="1">
    <citation type="submission" date="2016-01" db="EMBL/GenBank/DDBJ databases">
        <authorList>
            <person name="Peeters Charlotte."/>
        </authorList>
    </citation>
    <scope>NUCLEOTIDE SEQUENCE</scope>
    <source>
        <strain evidence="2">LMG 22936</strain>
    </source>
</reference>
<dbReference type="SUPFAM" id="SSF81343">
    <property type="entry name" value="Fumarate reductase respiratory complex transmembrane subunits"/>
    <property type="match status" value="1"/>
</dbReference>